<dbReference type="Pfam" id="PF09349">
    <property type="entry name" value="OHCU_decarbox"/>
    <property type="match status" value="1"/>
</dbReference>
<evidence type="ECO:0000313" key="9">
    <source>
        <dbReference type="EMBL" id="MEN2745263.1"/>
    </source>
</evidence>
<dbReference type="Proteomes" id="UP001422074">
    <property type="component" value="Unassembled WGS sequence"/>
</dbReference>
<keyword evidence="6 9" id="KW-0456">Lyase</keyword>
<keyword evidence="10" id="KW-1185">Reference proteome</keyword>
<dbReference type="Gene3D" id="1.10.3330.10">
    <property type="entry name" value="Oxo-4-hydroxy-4-carboxy-5-ureidoimidazoline decarboxylase"/>
    <property type="match status" value="1"/>
</dbReference>
<dbReference type="GO" id="GO:0051997">
    <property type="term" value="F:2-oxo-4-hydroxy-4-carboxy-5-ureidoimidazoline decarboxylase activity"/>
    <property type="evidence" value="ECO:0007669"/>
    <property type="project" value="UniProtKB-EC"/>
</dbReference>
<dbReference type="PANTHER" id="PTHR43466:SF1">
    <property type="entry name" value="2-OXO-4-HYDROXY-4-CARBOXY-5-UREIDOIMIDAZOLINE DECARBOXYLASE-RELATED"/>
    <property type="match status" value="1"/>
</dbReference>
<name>A0ABU9X1C5_9MICC</name>
<feature type="domain" description="Oxo-4-hydroxy-4-carboxy-5-ureidoimidazoline decarboxylase" evidence="8">
    <location>
        <begin position="7"/>
        <end position="160"/>
    </location>
</feature>
<keyword evidence="4" id="KW-0659">Purine metabolism</keyword>
<dbReference type="NCBIfam" id="NF010372">
    <property type="entry name" value="PRK13798.1"/>
    <property type="match status" value="1"/>
</dbReference>
<evidence type="ECO:0000256" key="3">
    <source>
        <dbReference type="ARBA" id="ARBA00012257"/>
    </source>
</evidence>
<protein>
    <recommendedName>
        <fullName evidence="3">2-oxo-4-hydroxy-4-carboxy-5-ureidoimidazoline decarboxylase</fullName>
        <ecNumber evidence="3">4.1.1.97</ecNumber>
    </recommendedName>
</protein>
<comment type="catalytic activity">
    <reaction evidence="1">
        <text>5-hydroxy-2-oxo-4-ureido-2,5-dihydro-1H-imidazole-5-carboxylate + H(+) = (S)-allantoin + CO2</text>
        <dbReference type="Rhea" id="RHEA:26301"/>
        <dbReference type="ChEBI" id="CHEBI:15378"/>
        <dbReference type="ChEBI" id="CHEBI:15678"/>
        <dbReference type="ChEBI" id="CHEBI:16526"/>
        <dbReference type="ChEBI" id="CHEBI:58639"/>
        <dbReference type="EC" id="4.1.1.97"/>
    </reaction>
</comment>
<dbReference type="InterPro" id="IPR018020">
    <property type="entry name" value="OHCU_decarboxylase"/>
</dbReference>
<accession>A0ABU9X1C5</accession>
<dbReference type="PANTHER" id="PTHR43466">
    <property type="entry name" value="2-OXO-4-HYDROXY-4-CARBOXY-5-UREIDOIMIDAZOLINE DECARBOXYLASE-RELATED"/>
    <property type="match status" value="1"/>
</dbReference>
<evidence type="ECO:0000256" key="1">
    <source>
        <dbReference type="ARBA" id="ARBA00001163"/>
    </source>
</evidence>
<feature type="region of interest" description="Disordered" evidence="7">
    <location>
        <begin position="71"/>
        <end position="94"/>
    </location>
</feature>
<evidence type="ECO:0000256" key="7">
    <source>
        <dbReference type="SAM" id="MobiDB-lite"/>
    </source>
</evidence>
<keyword evidence="5" id="KW-0210">Decarboxylase</keyword>
<comment type="caution">
    <text evidence="9">The sequence shown here is derived from an EMBL/GenBank/DDBJ whole genome shotgun (WGS) entry which is preliminary data.</text>
</comment>
<sequence>MSLEQFNDAPSAEAERLLRPCLDIDRWVDEIEKNRPFATPEALLEHARSAAHPFSPQEIEGALAHHPRIGERAAGTSTEAGMSRSEQAGVDQQDHGTVTALAQGNRDYEKKFGRVFLIRAAGRSAEEILAALHGRLGHTPEQEEAIVAEQLREIAVLRLEQSVLQPSPLERSPSA</sequence>
<comment type="pathway">
    <text evidence="2">Purine metabolism; urate degradation; (S)-allantoin from urate: step 3/3.</text>
</comment>
<dbReference type="SUPFAM" id="SSF158694">
    <property type="entry name" value="UraD-Like"/>
    <property type="match status" value="1"/>
</dbReference>
<dbReference type="InterPro" id="IPR036778">
    <property type="entry name" value="OHCU_decarboxylase_sf"/>
</dbReference>
<gene>
    <name evidence="9" type="primary">uraD</name>
    <name evidence="9" type="ORF">ABCQ75_12060</name>
</gene>
<evidence type="ECO:0000256" key="6">
    <source>
        <dbReference type="ARBA" id="ARBA00023239"/>
    </source>
</evidence>
<proteinExistence type="predicted"/>
<dbReference type="NCBIfam" id="TIGR03180">
    <property type="entry name" value="UraD_2"/>
    <property type="match status" value="1"/>
</dbReference>
<feature type="compositionally biased region" description="Polar residues" evidence="7">
    <location>
        <begin position="75"/>
        <end position="86"/>
    </location>
</feature>
<evidence type="ECO:0000256" key="5">
    <source>
        <dbReference type="ARBA" id="ARBA00022793"/>
    </source>
</evidence>
<evidence type="ECO:0000256" key="2">
    <source>
        <dbReference type="ARBA" id="ARBA00004754"/>
    </source>
</evidence>
<evidence type="ECO:0000313" key="10">
    <source>
        <dbReference type="Proteomes" id="UP001422074"/>
    </source>
</evidence>
<dbReference type="EMBL" id="JBDFRB010000011">
    <property type="protein sequence ID" value="MEN2745263.1"/>
    <property type="molecule type" value="Genomic_DNA"/>
</dbReference>
<evidence type="ECO:0000259" key="8">
    <source>
        <dbReference type="Pfam" id="PF09349"/>
    </source>
</evidence>
<evidence type="ECO:0000256" key="4">
    <source>
        <dbReference type="ARBA" id="ARBA00022631"/>
    </source>
</evidence>
<organism evidence="9 10">
    <name type="scientific">Sinomonas halotolerans</name>
    <dbReference type="NCBI Taxonomy" id="1644133"/>
    <lineage>
        <taxon>Bacteria</taxon>
        <taxon>Bacillati</taxon>
        <taxon>Actinomycetota</taxon>
        <taxon>Actinomycetes</taxon>
        <taxon>Micrococcales</taxon>
        <taxon>Micrococcaceae</taxon>
        <taxon>Sinomonas</taxon>
    </lineage>
</organism>
<dbReference type="InterPro" id="IPR017595">
    <property type="entry name" value="OHCU_decarboxylase-2"/>
</dbReference>
<dbReference type="EC" id="4.1.1.97" evidence="3"/>
<reference evidence="9 10" key="1">
    <citation type="submission" date="2024-05" db="EMBL/GenBank/DDBJ databases">
        <title>Sinomonas sp. nov., isolated from a waste landfill.</title>
        <authorList>
            <person name="Zhao Y."/>
        </authorList>
    </citation>
    <scope>NUCLEOTIDE SEQUENCE [LARGE SCALE GENOMIC DNA]</scope>
    <source>
        <strain evidence="9 10">CCTCC AB2014300</strain>
    </source>
</reference>
<dbReference type="RefSeq" id="WP_345885618.1">
    <property type="nucleotide sequence ID" value="NZ_JBDFRB010000011.1"/>
</dbReference>